<dbReference type="FunFam" id="2.60.40.10:FF:000171">
    <property type="entry name" value="protein-glutamine gamma-glutamyltransferase 6"/>
    <property type="match status" value="1"/>
</dbReference>
<evidence type="ECO:0000256" key="4">
    <source>
        <dbReference type="ARBA" id="ARBA00022837"/>
    </source>
</evidence>
<comment type="cofactor">
    <cofactor evidence="9">
        <name>Ca(2+)</name>
        <dbReference type="ChEBI" id="CHEBI:29108"/>
    </cofactor>
    <text evidence="9">Binds 1 Ca(2+) ion per subunit.</text>
</comment>
<evidence type="ECO:0000313" key="11">
    <source>
        <dbReference type="EMBL" id="CAH0557745.1"/>
    </source>
</evidence>
<dbReference type="FunFam" id="3.90.260.10:FF:000001">
    <property type="entry name" value="Protein-glutamine gamma-glutamyltransferase 2"/>
    <property type="match status" value="1"/>
</dbReference>
<dbReference type="PROSITE" id="PS00547">
    <property type="entry name" value="TRANSGLUTAMINASES"/>
    <property type="match status" value="1"/>
</dbReference>
<dbReference type="SUPFAM" id="SSF81296">
    <property type="entry name" value="E set domains"/>
    <property type="match status" value="1"/>
</dbReference>
<feature type="binding site" evidence="9">
    <location>
        <position position="502"/>
    </location>
    <ligand>
        <name>Ca(2+)</name>
        <dbReference type="ChEBI" id="CHEBI:29108"/>
    </ligand>
</feature>
<feature type="binding site" evidence="9">
    <location>
        <position position="452"/>
    </location>
    <ligand>
        <name>Ca(2+)</name>
        <dbReference type="ChEBI" id="CHEBI:29108"/>
    </ligand>
</feature>
<dbReference type="GO" id="GO:0046872">
    <property type="term" value="F:metal ion binding"/>
    <property type="evidence" value="ECO:0007669"/>
    <property type="project" value="UniProtKB-KW"/>
</dbReference>
<dbReference type="GO" id="GO:0003810">
    <property type="term" value="F:protein-glutamine gamma-glutamyltransferase activity"/>
    <property type="evidence" value="ECO:0007669"/>
    <property type="project" value="UniProtKB-EC"/>
</dbReference>
<dbReference type="InterPro" id="IPR050779">
    <property type="entry name" value="Transglutaminase"/>
</dbReference>
<evidence type="ECO:0000256" key="9">
    <source>
        <dbReference type="PIRSR" id="PIRSR000459-2"/>
    </source>
</evidence>
<keyword evidence="5" id="KW-0012">Acyltransferase</keyword>
<dbReference type="InterPro" id="IPR036238">
    <property type="entry name" value="Transglutaminase_C_sf"/>
</dbReference>
<dbReference type="Gene3D" id="2.60.40.10">
    <property type="entry name" value="Immunoglobulins"/>
    <property type="match status" value="3"/>
</dbReference>
<feature type="binding site" evidence="9">
    <location>
        <position position="507"/>
    </location>
    <ligand>
        <name>Ca(2+)</name>
        <dbReference type="ChEBI" id="CHEBI:29108"/>
    </ligand>
</feature>
<gene>
    <name evidence="11" type="ORF">MELIAE_LOCUS8388</name>
</gene>
<evidence type="ECO:0000256" key="8">
    <source>
        <dbReference type="PIRSR" id="PIRSR000459-1"/>
    </source>
</evidence>
<keyword evidence="12" id="KW-1185">Reference proteome</keyword>
<evidence type="ECO:0000256" key="6">
    <source>
        <dbReference type="ARBA" id="ARBA00024222"/>
    </source>
</evidence>
<dbReference type="Pfam" id="PF00868">
    <property type="entry name" value="Transglut_N"/>
    <property type="match status" value="1"/>
</dbReference>
<dbReference type="SMART" id="SM00460">
    <property type="entry name" value="TGc"/>
    <property type="match status" value="1"/>
</dbReference>
<dbReference type="EC" id="2.3.2.13" evidence="6"/>
<dbReference type="EMBL" id="OV121136">
    <property type="protein sequence ID" value="CAH0557745.1"/>
    <property type="molecule type" value="Genomic_DNA"/>
</dbReference>
<dbReference type="InterPro" id="IPR008958">
    <property type="entry name" value="Transglutaminase_C"/>
</dbReference>
<dbReference type="InterPro" id="IPR013783">
    <property type="entry name" value="Ig-like_fold"/>
</dbReference>
<dbReference type="InterPro" id="IPR013808">
    <property type="entry name" value="Transglutaminase_AS"/>
</dbReference>
<evidence type="ECO:0000256" key="7">
    <source>
        <dbReference type="ARBA" id="ARBA00051843"/>
    </source>
</evidence>
<organism evidence="11 12">
    <name type="scientific">Brassicogethes aeneus</name>
    <name type="common">Rape pollen beetle</name>
    <name type="synonym">Meligethes aeneus</name>
    <dbReference type="NCBI Taxonomy" id="1431903"/>
    <lineage>
        <taxon>Eukaryota</taxon>
        <taxon>Metazoa</taxon>
        <taxon>Ecdysozoa</taxon>
        <taxon>Arthropoda</taxon>
        <taxon>Hexapoda</taxon>
        <taxon>Insecta</taxon>
        <taxon>Pterygota</taxon>
        <taxon>Neoptera</taxon>
        <taxon>Endopterygota</taxon>
        <taxon>Coleoptera</taxon>
        <taxon>Polyphaga</taxon>
        <taxon>Cucujiformia</taxon>
        <taxon>Nitidulidae</taxon>
        <taxon>Meligethinae</taxon>
        <taxon>Brassicogethes</taxon>
    </lineage>
</organism>
<accession>A0A9P0B6R9</accession>
<keyword evidence="4 9" id="KW-0106">Calcium</keyword>
<name>A0A9P0B6R9_BRAAE</name>
<feature type="active site" evidence="8">
    <location>
        <position position="330"/>
    </location>
</feature>
<reference evidence="11" key="1">
    <citation type="submission" date="2021-12" db="EMBL/GenBank/DDBJ databases">
        <authorList>
            <person name="King R."/>
        </authorList>
    </citation>
    <scope>NUCLEOTIDE SEQUENCE</scope>
</reference>
<dbReference type="InterPro" id="IPR001102">
    <property type="entry name" value="Transglutaminase_N"/>
</dbReference>
<sequence length="752" mass="86178">MGRFGDNCCHGFSRFRANWVLNHDESAEMQSLPKPKEYEETDLGEANKIEEEPDILIIRNINPCISRNGTDHHTEKFDLMTREIDPQLVVRRGQPFYLNITLSREYNPEKDAVSFVFTLDGVEYASHGNGTMVAIPLLKQKEKLYSWNVILFSSKENIITVEISTSANSVVGKWLMEIDTKIKDNGAYSYAWETKIYLLFNPWCKNDQVYLANGDWREETVENDVGLMWRGTYNSLRPVIWRYDQFEKDILECSLYLLKIGKVKISSRNDPVQTTRGLSAAVNSYDDNGAVEGNWSIDHSGGTPPAKWLGSRKILQQYYKKKSPVKYGQCWVFSGVLTTICRALGIPTRPVTCYSSAHDTQNSLTVDYFIDEKGNTLEGLNSDSIWNYHVWNEVWMQRPDLGKEYNGWQAIDATPQELSDNMYRIGPASVHAVKLGEVLKPYDNSFLFSEVNADKILWKYCGPTQPLKLIRKDMNGIGKLICTKSAGAYEREDLTNTYKFPEKSTEERSTMLKALRQSENLFSRYYLNEDFNDIHFNFKLIDDIKIGQPFDVALSMKNRSKSTDYKVKVMLKVTTVTYMGTQWDTVKQENFEVTVKADTTHEVTLTVTFDEYHRKLIEDCAFSISSLATIEDTKFEYFAQDDFRIRKPDIKIVLQDTPVEEKECKADIYLENPLPIPLKNCKFIVEGPGIKGALKLKVKDTVPPGKKAHSEFTFTPTLPGRFTIAAKFESKQLNDVDGYQIIEVEAMSNEIS</sequence>
<dbReference type="InterPro" id="IPR023608">
    <property type="entry name" value="Transglutaminase_animal"/>
</dbReference>
<dbReference type="FunFam" id="2.60.40.10:FF:000090">
    <property type="entry name" value="Protein-glutamine gamma-glutamyltransferase 2"/>
    <property type="match status" value="1"/>
</dbReference>
<feature type="active site" evidence="8">
    <location>
        <position position="412"/>
    </location>
</feature>
<dbReference type="PANTHER" id="PTHR11590:SF69">
    <property type="entry name" value="RE08173P"/>
    <property type="match status" value="1"/>
</dbReference>
<keyword evidence="3 9" id="KW-0479">Metal-binding</keyword>
<comment type="catalytic activity">
    <reaction evidence="7">
        <text>L-glutaminyl-[protein] + L-lysyl-[protein] = [protein]-L-lysyl-N(6)-5-L-glutamyl-[protein] + NH4(+)</text>
        <dbReference type="Rhea" id="RHEA:54816"/>
        <dbReference type="Rhea" id="RHEA-COMP:9752"/>
        <dbReference type="Rhea" id="RHEA-COMP:10207"/>
        <dbReference type="Rhea" id="RHEA-COMP:14005"/>
        <dbReference type="ChEBI" id="CHEBI:28938"/>
        <dbReference type="ChEBI" id="CHEBI:29969"/>
        <dbReference type="ChEBI" id="CHEBI:30011"/>
        <dbReference type="ChEBI" id="CHEBI:138370"/>
        <dbReference type="EC" id="2.3.2.13"/>
    </reaction>
</comment>
<dbReference type="InterPro" id="IPR014756">
    <property type="entry name" value="Ig_E-set"/>
</dbReference>
<keyword evidence="2" id="KW-0808">Transferase</keyword>
<dbReference type="InterPro" id="IPR036985">
    <property type="entry name" value="Transglutaminase-like_sf"/>
</dbReference>
<dbReference type="SUPFAM" id="SSF49309">
    <property type="entry name" value="Transglutaminase, two C-terminal domains"/>
    <property type="match status" value="2"/>
</dbReference>
<evidence type="ECO:0000256" key="3">
    <source>
        <dbReference type="ARBA" id="ARBA00022723"/>
    </source>
</evidence>
<evidence type="ECO:0000256" key="2">
    <source>
        <dbReference type="ARBA" id="ARBA00022679"/>
    </source>
</evidence>
<dbReference type="InterPro" id="IPR002931">
    <property type="entry name" value="Transglutaminase-like"/>
</dbReference>
<dbReference type="Proteomes" id="UP001154078">
    <property type="component" value="Chromosome 5"/>
</dbReference>
<evidence type="ECO:0000313" key="12">
    <source>
        <dbReference type="Proteomes" id="UP001154078"/>
    </source>
</evidence>
<dbReference type="PANTHER" id="PTHR11590">
    <property type="entry name" value="PROTEIN-GLUTAMINE GAMMA-GLUTAMYLTRANSFERASE"/>
    <property type="match status" value="1"/>
</dbReference>
<dbReference type="Pfam" id="PF00927">
    <property type="entry name" value="Transglut_C"/>
    <property type="match status" value="2"/>
</dbReference>
<dbReference type="AlphaFoldDB" id="A0A9P0B6R9"/>
<dbReference type="Gene3D" id="3.90.260.10">
    <property type="entry name" value="Transglutaminase-like"/>
    <property type="match status" value="1"/>
</dbReference>
<proteinExistence type="inferred from homology"/>
<dbReference type="Pfam" id="PF01841">
    <property type="entry name" value="Transglut_core"/>
    <property type="match status" value="1"/>
</dbReference>
<dbReference type="SUPFAM" id="SSF54001">
    <property type="entry name" value="Cysteine proteinases"/>
    <property type="match status" value="1"/>
</dbReference>
<dbReference type="PIRSF" id="PIRSF000459">
    <property type="entry name" value="TGM_EBP42"/>
    <property type="match status" value="1"/>
</dbReference>
<evidence type="ECO:0000259" key="10">
    <source>
        <dbReference type="SMART" id="SM00460"/>
    </source>
</evidence>
<dbReference type="OrthoDB" id="437511at2759"/>
<dbReference type="FunFam" id="2.60.40.10:FF:002167">
    <property type="entry name" value="Transglutaminase, isoform B"/>
    <property type="match status" value="1"/>
</dbReference>
<comment type="similarity">
    <text evidence="1">Belongs to the transglutaminase superfamily. Transglutaminase family.</text>
</comment>
<evidence type="ECO:0000256" key="1">
    <source>
        <dbReference type="ARBA" id="ARBA00005968"/>
    </source>
</evidence>
<dbReference type="InterPro" id="IPR038765">
    <property type="entry name" value="Papain-like_cys_pep_sf"/>
</dbReference>
<protein>
    <recommendedName>
        <fullName evidence="6">protein-glutamine gamma-glutamyltransferase</fullName>
        <ecNumber evidence="6">2.3.2.13</ecNumber>
    </recommendedName>
</protein>
<evidence type="ECO:0000256" key="5">
    <source>
        <dbReference type="ARBA" id="ARBA00023315"/>
    </source>
</evidence>
<feature type="binding site" evidence="9">
    <location>
        <position position="454"/>
    </location>
    <ligand>
        <name>Ca(2+)</name>
        <dbReference type="ChEBI" id="CHEBI:29108"/>
    </ligand>
</feature>
<feature type="active site" evidence="8">
    <location>
        <position position="389"/>
    </location>
</feature>
<feature type="domain" description="Transglutaminase-like" evidence="10">
    <location>
        <begin position="322"/>
        <end position="415"/>
    </location>
</feature>